<evidence type="ECO:0000313" key="10">
    <source>
        <dbReference type="Proteomes" id="UP000092444"/>
    </source>
</evidence>
<feature type="transmembrane region" description="Helical" evidence="6">
    <location>
        <begin position="1631"/>
        <end position="1654"/>
    </location>
</feature>
<feature type="transmembrane region" description="Helical" evidence="6">
    <location>
        <begin position="1561"/>
        <end position="1583"/>
    </location>
</feature>
<evidence type="ECO:0000256" key="5">
    <source>
        <dbReference type="SAM" id="MobiDB-lite"/>
    </source>
</evidence>
<dbReference type="InterPro" id="IPR046338">
    <property type="entry name" value="GAIN_dom_sf"/>
</dbReference>
<keyword evidence="10" id="KW-1185">Reference proteome</keyword>
<feature type="transmembrane region" description="Helical" evidence="6">
    <location>
        <begin position="1400"/>
        <end position="1423"/>
    </location>
</feature>
<dbReference type="EMBL" id="CCAG010011161">
    <property type="status" value="NOT_ANNOTATED_CDS"/>
    <property type="molecule type" value="Genomic_DNA"/>
</dbReference>
<proteinExistence type="predicted"/>
<feature type="domain" description="G-protein coupled receptors family 2 profile 2" evidence="8">
    <location>
        <begin position="1398"/>
        <end position="1655"/>
    </location>
</feature>
<evidence type="ECO:0000256" key="1">
    <source>
        <dbReference type="ARBA" id="ARBA00004141"/>
    </source>
</evidence>
<dbReference type="InterPro" id="IPR053066">
    <property type="entry name" value="ADGR_G7"/>
</dbReference>
<feature type="transmembrane region" description="Helical" evidence="6">
    <location>
        <begin position="1466"/>
        <end position="1492"/>
    </location>
</feature>
<dbReference type="GO" id="GO:0016020">
    <property type="term" value="C:membrane"/>
    <property type="evidence" value="ECO:0007669"/>
    <property type="project" value="UniProtKB-SubCell"/>
</dbReference>
<comment type="subcellular location">
    <subcellularLocation>
        <location evidence="1">Membrane</location>
        <topology evidence="1">Multi-pass membrane protein</topology>
    </subcellularLocation>
</comment>
<feature type="signal peptide" evidence="7">
    <location>
        <begin position="1"/>
        <end position="24"/>
    </location>
</feature>
<feature type="domain" description="G-protein coupled receptors family 2 profile 2" evidence="8">
    <location>
        <begin position="584"/>
        <end position="842"/>
    </location>
</feature>
<evidence type="ECO:0000256" key="4">
    <source>
        <dbReference type="ARBA" id="ARBA00023136"/>
    </source>
</evidence>
<dbReference type="PROSITE" id="PS50261">
    <property type="entry name" value="G_PROTEIN_RECEP_F2_4"/>
    <property type="match status" value="2"/>
</dbReference>
<evidence type="ECO:0000256" key="7">
    <source>
        <dbReference type="SAM" id="SignalP"/>
    </source>
</evidence>
<evidence type="ECO:0000259" key="8">
    <source>
        <dbReference type="PROSITE" id="PS50261"/>
    </source>
</evidence>
<accession>A0A1B0G2M3</accession>
<keyword evidence="2 6" id="KW-0812">Transmembrane</keyword>
<feature type="compositionally biased region" description="Polar residues" evidence="5">
    <location>
        <begin position="1682"/>
        <end position="1691"/>
    </location>
</feature>
<dbReference type="VEuPathDB" id="VectorBase:GMOY007563"/>
<dbReference type="GO" id="GO:0004930">
    <property type="term" value="F:G protein-coupled receptor activity"/>
    <property type="evidence" value="ECO:0007669"/>
    <property type="project" value="InterPro"/>
</dbReference>
<feature type="transmembrane region" description="Helical" evidence="6">
    <location>
        <begin position="749"/>
        <end position="772"/>
    </location>
</feature>
<dbReference type="EnsemblMetazoa" id="GMOY007563-RA">
    <property type="protein sequence ID" value="GMOY007563-PA"/>
    <property type="gene ID" value="GMOY007563"/>
</dbReference>
<dbReference type="CDD" id="cd15040">
    <property type="entry name" value="7tmB2_Adhesion"/>
    <property type="match status" value="2"/>
</dbReference>
<feature type="chain" id="PRO_5008407837" description="G-protein coupled receptors family 2 profile 2 domain-containing protein" evidence="7">
    <location>
        <begin position="25"/>
        <end position="1691"/>
    </location>
</feature>
<feature type="transmembrane region" description="Helical" evidence="6">
    <location>
        <begin position="793"/>
        <end position="813"/>
    </location>
</feature>
<dbReference type="PANTHER" id="PTHR47767:SF1">
    <property type="entry name" value="ADHESION G PROTEIN-COUPLED RECEPTOR G7"/>
    <property type="match status" value="1"/>
</dbReference>
<feature type="transmembrane region" description="Helical" evidence="6">
    <location>
        <begin position="658"/>
        <end position="680"/>
    </location>
</feature>
<dbReference type="Proteomes" id="UP000092444">
    <property type="component" value="Unassembled WGS sequence"/>
</dbReference>
<name>A0A1B0G2M3_GLOMM</name>
<evidence type="ECO:0000256" key="6">
    <source>
        <dbReference type="SAM" id="Phobius"/>
    </source>
</evidence>
<dbReference type="Gene3D" id="1.20.1070.10">
    <property type="entry name" value="Rhodopsin 7-helix transmembrane proteins"/>
    <property type="match status" value="2"/>
</dbReference>
<dbReference type="GO" id="GO:0007166">
    <property type="term" value="P:cell surface receptor signaling pathway"/>
    <property type="evidence" value="ECO:0007669"/>
    <property type="project" value="InterPro"/>
</dbReference>
<evidence type="ECO:0000256" key="2">
    <source>
        <dbReference type="ARBA" id="ARBA00022692"/>
    </source>
</evidence>
<dbReference type="Pfam" id="PF00002">
    <property type="entry name" value="7tm_2"/>
    <property type="match status" value="2"/>
</dbReference>
<dbReference type="FunFam" id="1.20.1070.10:FF:000290">
    <property type="entry name" value="GG11888"/>
    <property type="match status" value="1"/>
</dbReference>
<dbReference type="STRING" id="37546.A0A1B0G2M3"/>
<evidence type="ECO:0000256" key="3">
    <source>
        <dbReference type="ARBA" id="ARBA00022989"/>
    </source>
</evidence>
<dbReference type="InterPro" id="IPR017981">
    <property type="entry name" value="GPCR_2-like_7TM"/>
</dbReference>
<keyword evidence="3 6" id="KW-1133">Transmembrane helix</keyword>
<feature type="transmembrane region" description="Helical" evidence="6">
    <location>
        <begin position="586"/>
        <end position="608"/>
    </location>
</feature>
<dbReference type="Gene3D" id="2.60.220.50">
    <property type="match status" value="2"/>
</dbReference>
<evidence type="ECO:0000313" key="9">
    <source>
        <dbReference type="EnsemblMetazoa" id="GMOY007563-PA"/>
    </source>
</evidence>
<feature type="transmembrane region" description="Helical" evidence="6">
    <location>
        <begin position="620"/>
        <end position="638"/>
    </location>
</feature>
<keyword evidence="7" id="KW-0732">Signal</keyword>
<feature type="transmembrane region" description="Helical" evidence="6">
    <location>
        <begin position="1604"/>
        <end position="1625"/>
    </location>
</feature>
<feature type="transmembrane region" description="Helical" evidence="6">
    <location>
        <begin position="819"/>
        <end position="840"/>
    </location>
</feature>
<dbReference type="PANTHER" id="PTHR47767">
    <property type="entry name" value="ADHESION G PROTEIN-COUPLED RECEPTOR G7"/>
    <property type="match status" value="1"/>
</dbReference>
<feature type="transmembrane region" description="Helical" evidence="6">
    <location>
        <begin position="701"/>
        <end position="719"/>
    </location>
</feature>
<organism evidence="9 10">
    <name type="scientific">Glossina morsitans morsitans</name>
    <name type="common">Savannah tsetse fly</name>
    <dbReference type="NCBI Taxonomy" id="37546"/>
    <lineage>
        <taxon>Eukaryota</taxon>
        <taxon>Metazoa</taxon>
        <taxon>Ecdysozoa</taxon>
        <taxon>Arthropoda</taxon>
        <taxon>Hexapoda</taxon>
        <taxon>Insecta</taxon>
        <taxon>Pterygota</taxon>
        <taxon>Neoptera</taxon>
        <taxon>Endopterygota</taxon>
        <taxon>Diptera</taxon>
        <taxon>Brachycera</taxon>
        <taxon>Muscomorpha</taxon>
        <taxon>Hippoboscoidea</taxon>
        <taxon>Glossinidae</taxon>
        <taxon>Glossina</taxon>
    </lineage>
</organism>
<feature type="transmembrane region" description="Helical" evidence="6">
    <location>
        <begin position="1435"/>
        <end position="1454"/>
    </location>
</feature>
<protein>
    <recommendedName>
        <fullName evidence="8">G-protein coupled receptors family 2 profile 2 domain-containing protein</fullName>
    </recommendedName>
</protein>
<keyword evidence="4 6" id="KW-0472">Membrane</keyword>
<sequence length="1691" mass="192738">MYRSTCLLMLEICFLAIEFSAVYAQKFKDIRYLKDMPKTSIDSLIQEKPTLYCDTKTILYNVITKLNEKHAIFITWHRTKVGNWDTLEQYCSVENGLQARQRCVYNHLTQLPSWEPFLEKELISCELSMYCKEEEFRHYFVQTDGQLKSFVNKWKRSVVGGKAGLLKVCLKPNGVPLTRKCLYDKQNQSAHWESLSNLEGYKCLSETNQKIISKKLNDLHNDILTTGLLHKSIDERKAVANQVLNLLDQPNSQRLPADVFTTSEILKLMTTETRNMQLSTDVVKIVNNMMTSDAKVLRISADLNATNSILATFENYMDALSDNFVQQTQCENFNSSKIPANYTSVDIKTINLAHLGVFIYFTSNISTFFINPLCANISGIALYPMEARITKAITYTIAAKNDSRSGIRYRFVYMNESIVELLKDSQLNLATFVPLKTMQPIQDELRLIGRKASIVLKIYSNDALFVETDTMRSRKPSSEVLSISLPSYEGKLMQELPFILRINYFDMSRAKNSNPNCGCGYWNYKTWISNGVHTNNTPDFLNESELVLCYTNHLTQFTYLIGGTFRQSDYDNDVLVTVMQQRALDVVSLVGCALSFLGLIGVWITALVIPNWISQASNKILLNLCSILTLQMVLFLFVNTDDMSEALIRGEDIIKCIVLGALLQYTVLVLFLWMLIIAVLQFQRYVIVIGVIRPKNYIAKSAIIAWFTPLISTLLVVFLDPHSYIPSPFELAVHSGACHPSGSGLHYGVLLPISLIILINLTIFIYVLYSITRTLNLTSQANERGLVIKQIRLSILLFFLLGLSWIFGVLSFMQAGIVFSFLFCLTASLQGFILFIYFVILEKNTRIAWLDILCPARRRELNKKELQRMTTISIHALERNMKVYQIFFLIYLRHEVNGQKLCPVDHCEVSFRSLDDDITILIKWEKAKVGTTSILKNVCSNFTGLPLERHCSYNRDTGEAEWLPYNKNESTVHCSLITHQCERHVFEHDFIMQGNILKPFENHWKNSYNPGLIGLETPCLRANGLPIARRCLYNPAENAVQWESIKHWPRISCYECSHSVINEQVVTNELSTLHREYMGNESLDANDSVLLVNKIARILKLPQHVLLPADIELTGKILQIVTQSSPEPSLMKAITNLTNTVMSSDSAVLSLSAEMNATNTCLKVFEDYVDKTATLIAEHRCDGVNNTNVQIEITENIGVFIVSPKCTNISGLAIYSSHITPQSAHYHSMHFDELSNLYYRYLYLNQSVDDLLKEQHLLLASFVPEGMWNKMCNELWSHRDHGIVAIRVYKNDKLFVDTSPRTDHKPNSLLVDDLPIIFSKRQLRDYPDVHIDCSYWNYSAWDTRGVRVVDSIDGQQLQDYVLCYSNHLTPFSYLVGGVFEQPNAKSVVLITLRHIKALDIISLIGCSASLIGLLCIWLTALIIKNWRSLGSNKVLLHLCAVLTLIIVTFIAINLNCVIEQLMANSTYCVIMGAFLQYIILVLFVWMLIIAILQYQRFVIVLGIVRPKYYITKSAIVAWSLPLIPTLYVALTTPESYVPTYEQWIGNSAICYPTGHGLHFGVLLPISIVVTINIGVILYIFYSLCRTRLSTPMQLHQKSSLVNEIRLMVLLFFLLGLSWIFGLLAYMNLTIVFSYLFCMTATLQGFMLFLYFIILDKHTRDSWTRMMDSSKKMEAKSKSKTSNVPNTASRSQ</sequence>
<dbReference type="InterPro" id="IPR000832">
    <property type="entry name" value="GPCR_2_secretin-like"/>
</dbReference>
<feature type="region of interest" description="Disordered" evidence="5">
    <location>
        <begin position="1669"/>
        <end position="1691"/>
    </location>
</feature>
<reference evidence="9" key="1">
    <citation type="submission" date="2020-05" db="UniProtKB">
        <authorList>
            <consortium name="EnsemblMetazoa"/>
        </authorList>
    </citation>
    <scope>IDENTIFICATION</scope>
    <source>
        <strain evidence="9">Yale</strain>
    </source>
</reference>